<sequence length="657" mass="74749">MHSACRRSTAFNLFRASAADILFKPSVPVRLLRNTKRCLATPTTSQPVSGGHDPTHQRRHPAQHGPHDQGYDHHQSHRAHGRPPQKSPWVLYPGAIVFLGAAGLVAYKTNRPFRHSVLAVVRCSRVAAAAVLGIVDYKMTFSRTHESEEKKAEAYSHCHTRSAHRVLRALLANGGIFIKLGQHMSSLVVLPVEWTSTMRPLQDQCEPTPYEDVEKLFLSDMGRPISELFDEFDPQPIGVASLAQVHVGRDRESGKRVAVKIQHPHLAEFCDVDMDMVEVSLGWIKSFFPSFEFTWLGEEMRENLPKEMDFTLEALNASRLEADFASVRTSLYIPQVMQAEKRVLVMEYIQGGRVDDLAYLARWGIDRNKVALELARMFARMVHLNGWFHADPHPGNLLIRPSPPLSKSPYNFEIVLLDHGLYFELPNELRIDYSKLWLSLMEKNSERVAKERRRLAQRVGNVGPDLYPVFEAAITGRATLEGAWGAEDPEEESSFRRASSMLDMTPPSNEEMEAIRKAVIGKEGLLLSVFDVLRRVPRRVLMVLKLNDLTRNLDHALMTTHSSIRVFLIMAKYCAYAVWQDDRRRLIDEMREKGLMSFGLLFEYFGCWWRYEKLHTQLLVTEAVMDGEAALVKLRAWVRGLRTMGWQGAYRASAGLA</sequence>
<dbReference type="InterPro" id="IPR004147">
    <property type="entry name" value="ABC1_dom"/>
</dbReference>
<keyword evidence="3" id="KW-0812">Transmembrane</keyword>
<evidence type="ECO:0000256" key="3">
    <source>
        <dbReference type="SAM" id="Phobius"/>
    </source>
</evidence>
<dbReference type="SUPFAM" id="SSF56112">
    <property type="entry name" value="Protein kinase-like (PK-like)"/>
    <property type="match status" value="1"/>
</dbReference>
<dbReference type="OrthoDB" id="427480at2759"/>
<evidence type="ECO:0000313" key="5">
    <source>
        <dbReference type="EMBL" id="KDQ53504.1"/>
    </source>
</evidence>
<dbReference type="Proteomes" id="UP000027265">
    <property type="component" value="Unassembled WGS sequence"/>
</dbReference>
<dbReference type="InParanoid" id="A0A067PFG6"/>
<feature type="compositionally biased region" description="Basic and acidic residues" evidence="2">
    <location>
        <begin position="65"/>
        <end position="74"/>
    </location>
</feature>
<evidence type="ECO:0000313" key="6">
    <source>
        <dbReference type="Proteomes" id="UP000027265"/>
    </source>
</evidence>
<reference evidence="6" key="1">
    <citation type="journal article" date="2014" name="Proc. Natl. Acad. Sci. U.S.A.">
        <title>Extensive sampling of basidiomycete genomes demonstrates inadequacy of the white-rot/brown-rot paradigm for wood decay fungi.</title>
        <authorList>
            <person name="Riley R."/>
            <person name="Salamov A.A."/>
            <person name="Brown D.W."/>
            <person name="Nagy L.G."/>
            <person name="Floudas D."/>
            <person name="Held B.W."/>
            <person name="Levasseur A."/>
            <person name="Lombard V."/>
            <person name="Morin E."/>
            <person name="Otillar R."/>
            <person name="Lindquist E.A."/>
            <person name="Sun H."/>
            <person name="LaButti K.M."/>
            <person name="Schmutz J."/>
            <person name="Jabbour D."/>
            <person name="Luo H."/>
            <person name="Baker S.E."/>
            <person name="Pisabarro A.G."/>
            <person name="Walton J.D."/>
            <person name="Blanchette R.A."/>
            <person name="Henrissat B."/>
            <person name="Martin F."/>
            <person name="Cullen D."/>
            <person name="Hibbett D.S."/>
            <person name="Grigoriev I.V."/>
        </authorList>
    </citation>
    <scope>NUCLEOTIDE SEQUENCE [LARGE SCALE GENOMIC DNA]</scope>
    <source>
        <strain evidence="6">MUCL 33604</strain>
    </source>
</reference>
<gene>
    <name evidence="5" type="ORF">JAAARDRAFT_136813</name>
</gene>
<dbReference type="FunCoup" id="A0A067PFG6">
    <property type="interactions" value="180"/>
</dbReference>
<dbReference type="PANTHER" id="PTHR43173:SF19">
    <property type="entry name" value="AARF DOMAIN-CONTAINING PROTEIN KINASE 1"/>
    <property type="match status" value="1"/>
</dbReference>
<keyword evidence="3" id="KW-1133">Transmembrane helix</keyword>
<evidence type="ECO:0000256" key="2">
    <source>
        <dbReference type="SAM" id="MobiDB-lite"/>
    </source>
</evidence>
<dbReference type="STRING" id="933084.A0A067PFG6"/>
<dbReference type="InterPro" id="IPR011009">
    <property type="entry name" value="Kinase-like_dom_sf"/>
</dbReference>
<dbReference type="GO" id="GO:0055088">
    <property type="term" value="P:lipid homeostasis"/>
    <property type="evidence" value="ECO:0007669"/>
    <property type="project" value="TreeGrafter"/>
</dbReference>
<accession>A0A067PFG6</accession>
<dbReference type="CDD" id="cd13969">
    <property type="entry name" value="ADCK1-like"/>
    <property type="match status" value="1"/>
</dbReference>
<dbReference type="InterPro" id="IPR051130">
    <property type="entry name" value="Mito_struct-func_regulator"/>
</dbReference>
<feature type="region of interest" description="Disordered" evidence="2">
    <location>
        <begin position="38"/>
        <end position="85"/>
    </location>
</feature>
<feature type="domain" description="ABC1 atypical kinase-like" evidence="4">
    <location>
        <begin position="201"/>
        <end position="450"/>
    </location>
</feature>
<evidence type="ECO:0000256" key="1">
    <source>
        <dbReference type="ARBA" id="ARBA00009670"/>
    </source>
</evidence>
<proteinExistence type="inferred from homology"/>
<dbReference type="HOGENOM" id="CLU_006533_2_5_1"/>
<name>A0A067PFG6_9AGAM</name>
<dbReference type="GO" id="GO:0005743">
    <property type="term" value="C:mitochondrial inner membrane"/>
    <property type="evidence" value="ECO:0007669"/>
    <property type="project" value="TreeGrafter"/>
</dbReference>
<protein>
    <recommendedName>
        <fullName evidence="4">ABC1 atypical kinase-like domain-containing protein</fullName>
    </recommendedName>
</protein>
<evidence type="ECO:0000259" key="4">
    <source>
        <dbReference type="Pfam" id="PF03109"/>
    </source>
</evidence>
<dbReference type="EMBL" id="KL197733">
    <property type="protein sequence ID" value="KDQ53504.1"/>
    <property type="molecule type" value="Genomic_DNA"/>
</dbReference>
<dbReference type="InterPro" id="IPR045307">
    <property type="entry name" value="ADCK1_dom"/>
</dbReference>
<organism evidence="5 6">
    <name type="scientific">Jaapia argillacea MUCL 33604</name>
    <dbReference type="NCBI Taxonomy" id="933084"/>
    <lineage>
        <taxon>Eukaryota</taxon>
        <taxon>Fungi</taxon>
        <taxon>Dikarya</taxon>
        <taxon>Basidiomycota</taxon>
        <taxon>Agaricomycotina</taxon>
        <taxon>Agaricomycetes</taxon>
        <taxon>Agaricomycetidae</taxon>
        <taxon>Jaapiales</taxon>
        <taxon>Jaapiaceae</taxon>
        <taxon>Jaapia</taxon>
    </lineage>
</organism>
<dbReference type="PANTHER" id="PTHR43173">
    <property type="entry name" value="ABC1 FAMILY PROTEIN"/>
    <property type="match status" value="1"/>
</dbReference>
<feature type="transmembrane region" description="Helical" evidence="3">
    <location>
        <begin position="89"/>
        <end position="107"/>
    </location>
</feature>
<keyword evidence="6" id="KW-1185">Reference proteome</keyword>
<dbReference type="Pfam" id="PF03109">
    <property type="entry name" value="ABC1"/>
    <property type="match status" value="1"/>
</dbReference>
<dbReference type="GO" id="GO:0007005">
    <property type="term" value="P:mitochondrion organization"/>
    <property type="evidence" value="ECO:0007669"/>
    <property type="project" value="TreeGrafter"/>
</dbReference>
<comment type="similarity">
    <text evidence="1">Belongs to the protein kinase superfamily. ADCK protein kinase family.</text>
</comment>
<keyword evidence="3" id="KW-0472">Membrane</keyword>
<dbReference type="AlphaFoldDB" id="A0A067PFG6"/>